<dbReference type="Pfam" id="PF17657">
    <property type="entry name" value="DNA_pol3_finger"/>
    <property type="match status" value="1"/>
</dbReference>
<comment type="catalytic activity">
    <reaction evidence="9">
        <text>DNA(n) + a 2'-deoxyribonucleoside 5'-triphosphate = DNA(n+1) + diphosphate</text>
        <dbReference type="Rhea" id="RHEA:22508"/>
        <dbReference type="Rhea" id="RHEA-COMP:17339"/>
        <dbReference type="Rhea" id="RHEA-COMP:17340"/>
        <dbReference type="ChEBI" id="CHEBI:33019"/>
        <dbReference type="ChEBI" id="CHEBI:61560"/>
        <dbReference type="ChEBI" id="CHEBI:173112"/>
        <dbReference type="EC" id="2.7.7.7"/>
    </reaction>
</comment>
<evidence type="ECO:0000256" key="9">
    <source>
        <dbReference type="ARBA" id="ARBA00049244"/>
    </source>
</evidence>
<evidence type="ECO:0000256" key="3">
    <source>
        <dbReference type="ARBA" id="ARBA00012417"/>
    </source>
</evidence>
<gene>
    <name evidence="11" type="ORF">DFQ14_107144</name>
</gene>
<dbReference type="GO" id="GO:0003676">
    <property type="term" value="F:nucleic acid binding"/>
    <property type="evidence" value="ECO:0007669"/>
    <property type="project" value="InterPro"/>
</dbReference>
<dbReference type="NCBIfam" id="NF004226">
    <property type="entry name" value="PRK05673.1"/>
    <property type="match status" value="1"/>
</dbReference>
<dbReference type="SUPFAM" id="SSF89550">
    <property type="entry name" value="PHP domain-like"/>
    <property type="match status" value="1"/>
</dbReference>
<keyword evidence="6" id="KW-0548">Nucleotidyltransferase</keyword>
<reference evidence="11 12" key="1">
    <citation type="submission" date="2018-07" db="EMBL/GenBank/DDBJ databases">
        <title>Genomic Encyclopedia of Type Strains, Phase III (KMG-III): the genomes of soil and plant-associated and newly described type strains.</title>
        <authorList>
            <person name="Whitman W."/>
        </authorList>
    </citation>
    <scope>NUCLEOTIDE SEQUENCE [LARGE SCALE GENOMIC DNA]</scope>
    <source>
        <strain evidence="11 12">CECT 8575</strain>
    </source>
</reference>
<dbReference type="InterPro" id="IPR003141">
    <property type="entry name" value="Pol/His_phosphatase_N"/>
</dbReference>
<evidence type="ECO:0000313" key="11">
    <source>
        <dbReference type="EMBL" id="RCW43255.1"/>
    </source>
</evidence>
<evidence type="ECO:0000259" key="10">
    <source>
        <dbReference type="SMART" id="SM00481"/>
    </source>
</evidence>
<comment type="caution">
    <text evidence="11">The sequence shown here is derived from an EMBL/GenBank/DDBJ whole genome shotgun (WGS) entry which is preliminary data.</text>
</comment>
<keyword evidence="7" id="KW-0235">DNA replication</keyword>
<name>A0A368VQF1_9ACTN</name>
<protein>
    <recommendedName>
        <fullName evidence="4">DNA polymerase III subunit alpha</fullName>
        <ecNumber evidence="3">2.7.7.7</ecNumber>
    </recommendedName>
</protein>
<keyword evidence="12" id="KW-1185">Reference proteome</keyword>
<dbReference type="InterPro" id="IPR041931">
    <property type="entry name" value="DNA_pol3_alpha_thumb_dom"/>
</dbReference>
<dbReference type="CDD" id="cd04485">
    <property type="entry name" value="DnaE_OBF"/>
    <property type="match status" value="1"/>
</dbReference>
<dbReference type="Gene3D" id="1.10.150.870">
    <property type="match status" value="1"/>
</dbReference>
<dbReference type="InterPro" id="IPR011708">
    <property type="entry name" value="DNA_pol3_alpha_NTPase_dom"/>
</dbReference>
<dbReference type="InterPro" id="IPR016195">
    <property type="entry name" value="Pol/histidinol_Pase-like"/>
</dbReference>
<keyword evidence="8" id="KW-0239">DNA-directed DNA polymerase</keyword>
<organism evidence="11 12">
    <name type="scientific">Halopolyspora algeriensis</name>
    <dbReference type="NCBI Taxonomy" id="1500506"/>
    <lineage>
        <taxon>Bacteria</taxon>
        <taxon>Bacillati</taxon>
        <taxon>Actinomycetota</taxon>
        <taxon>Actinomycetes</taxon>
        <taxon>Actinomycetes incertae sedis</taxon>
        <taxon>Halopolyspora</taxon>
    </lineage>
</organism>
<evidence type="ECO:0000256" key="8">
    <source>
        <dbReference type="ARBA" id="ARBA00022932"/>
    </source>
</evidence>
<dbReference type="Pfam" id="PF02811">
    <property type="entry name" value="PHP"/>
    <property type="match status" value="1"/>
</dbReference>
<evidence type="ECO:0000256" key="5">
    <source>
        <dbReference type="ARBA" id="ARBA00022679"/>
    </source>
</evidence>
<feature type="domain" description="Polymerase/histidinol phosphatase N-terminal" evidence="10">
    <location>
        <begin position="30"/>
        <end position="97"/>
    </location>
</feature>
<evidence type="ECO:0000256" key="2">
    <source>
        <dbReference type="ARBA" id="ARBA00009496"/>
    </source>
</evidence>
<dbReference type="AlphaFoldDB" id="A0A368VQF1"/>
<dbReference type="InterPro" id="IPR004013">
    <property type="entry name" value="PHP_dom"/>
</dbReference>
<dbReference type="Pfam" id="PF07733">
    <property type="entry name" value="DNA_pol3_alpha"/>
    <property type="match status" value="1"/>
</dbReference>
<dbReference type="EMBL" id="QPJC01000007">
    <property type="protein sequence ID" value="RCW43255.1"/>
    <property type="molecule type" value="Genomic_DNA"/>
</dbReference>
<evidence type="ECO:0000256" key="4">
    <source>
        <dbReference type="ARBA" id="ARBA00019114"/>
    </source>
</evidence>
<evidence type="ECO:0000256" key="7">
    <source>
        <dbReference type="ARBA" id="ARBA00022705"/>
    </source>
</evidence>
<sequence length="1222" mass="134675">MSIRAGRHIVNASATRSRKGELIVAVDPFVHLHVHTEYSMLDGAAKVGALFAEAQRLEMPAVAMTDHGNMFGADEFYQQAKKAGIKPIVGIEAYVAPYSRYHKKPVFWGEAKQRTTDEYGEGGDVSGAGAYTHMTMLARNATGLRNLFTLSSRASFEGQYRKPRLDRELIAEHAEGIIATTGCPSGEVQTRLRLRQYREALQAASDFRDIFGQENFFLELMDHGLEIEQFVREDLLKIGSELGLKPLATNDSHYVTADQAESHDALLCVQSGKTLNDEDRFQLNGSGYYLKSAQEMRDYWDAQVPGAADNTLLVADMVESYEDVWSFRDRMPRVTVEAGKTERDALEEEVEHYLPSRFPDGVTEEYRERIKLEIDVLDTKGYCAYFLVVGDVTRWAKSEGIHVGPGRGSAAGSLLAYILHITNLDPIAHGLIFERFLNPERDSPPDIDLDFDDRRRDEVLQYAIDKYGKDKVAQVITFGKIKTKAAIKDAARVHHGQPGFAIADKISKALPAPVAAKDIPLSGITDPEHERYAEAAEVRGLIESDQSVSQIFDTARGLEGLIRNAGVHACAVILSSQPLMGTVPLWMRDDGSVITGWDYPSCEAIGLLKMDFLGLSNLTILGDALESVRTNHDLEIDLSTLELDDPNTYSLLARGESLGVFQLEGGGMRELLKRLRPTEFTDIVAANALYRPGPMEVNAHLDYADRKNGRKPVEPIHPELEEPLRDILAETYGLIVYQEQIMAIAQKVAGYTMGQADMLRRAMGKKKKEVLDEEFERFHRGMVGNGYTEEAINALWTTVLPFAGYAFNKSHAAGYALVAYWTAYLKANYPAEYMAALLTANGDNKDKMAVYLSECRRMGIRVLSPDVNDSRDTFTPVGSDVRFGLSAVRNVGTNVVSSICKVREEKGRYQSFTDFLDKSETVACNKRVIESLIKAGAFDSLGHTRMALTQQHEAAVDAVIGLKRQEALGQFDLFGSDPSAQDGADASPLAHLTFTSQEWPRKQLLSYEREMLGLYVSAHPLDGAERLLAPYQDTGIAELVGGDRSESGTKEGKDPQVRIAGMISGIQRRINKNGHPWAIVSLEDLDASVEVLFFPKSYEMFSDCLVEDTAIAVKGRINEREGAISVFASDAVPVDISSAETDPGADPAFVIKVPAGKVDRPLVTELKRTLQAHSGTVPVHVKVQGPRGVTRLALSSDYFVSTDNGLQGELKGLLGAGCFDSV</sequence>
<dbReference type="GO" id="GO:0003887">
    <property type="term" value="F:DNA-directed DNA polymerase activity"/>
    <property type="evidence" value="ECO:0007669"/>
    <property type="project" value="UniProtKB-KW"/>
</dbReference>
<dbReference type="InterPro" id="IPR004805">
    <property type="entry name" value="DnaE2/DnaE/PolC"/>
</dbReference>
<dbReference type="PANTHER" id="PTHR32294:SF0">
    <property type="entry name" value="DNA POLYMERASE III SUBUNIT ALPHA"/>
    <property type="match status" value="1"/>
</dbReference>
<dbReference type="GO" id="GO:0005737">
    <property type="term" value="C:cytoplasm"/>
    <property type="evidence" value="ECO:0007669"/>
    <property type="project" value="UniProtKB-SubCell"/>
</dbReference>
<dbReference type="Pfam" id="PF01336">
    <property type="entry name" value="tRNA_anti-codon"/>
    <property type="match status" value="1"/>
</dbReference>
<evidence type="ECO:0000313" key="12">
    <source>
        <dbReference type="Proteomes" id="UP000253495"/>
    </source>
</evidence>
<dbReference type="GO" id="GO:0006260">
    <property type="term" value="P:DNA replication"/>
    <property type="evidence" value="ECO:0007669"/>
    <property type="project" value="UniProtKB-KW"/>
</dbReference>
<dbReference type="GO" id="GO:0008408">
    <property type="term" value="F:3'-5' exonuclease activity"/>
    <property type="evidence" value="ECO:0007669"/>
    <property type="project" value="InterPro"/>
</dbReference>
<accession>A0A368VQF1</accession>
<dbReference type="Gene3D" id="3.20.20.140">
    <property type="entry name" value="Metal-dependent hydrolases"/>
    <property type="match status" value="1"/>
</dbReference>
<comment type="subcellular location">
    <subcellularLocation>
        <location evidence="1">Cytoplasm</location>
    </subcellularLocation>
</comment>
<dbReference type="SMART" id="SM00481">
    <property type="entry name" value="POLIIIAc"/>
    <property type="match status" value="1"/>
</dbReference>
<dbReference type="PANTHER" id="PTHR32294">
    <property type="entry name" value="DNA POLYMERASE III SUBUNIT ALPHA"/>
    <property type="match status" value="1"/>
</dbReference>
<dbReference type="InterPro" id="IPR029460">
    <property type="entry name" value="DNAPol_HHH"/>
</dbReference>
<proteinExistence type="inferred from homology"/>
<dbReference type="Proteomes" id="UP000253495">
    <property type="component" value="Unassembled WGS sequence"/>
</dbReference>
<dbReference type="CDD" id="cd12113">
    <property type="entry name" value="PHP_PolIIIA_DnaE3"/>
    <property type="match status" value="1"/>
</dbReference>
<dbReference type="EC" id="2.7.7.7" evidence="3"/>
<dbReference type="InterPro" id="IPR040982">
    <property type="entry name" value="DNA_pol3_finger"/>
</dbReference>
<dbReference type="InterPro" id="IPR004365">
    <property type="entry name" value="NA-bd_OB_tRNA"/>
</dbReference>
<evidence type="ECO:0000256" key="6">
    <source>
        <dbReference type="ARBA" id="ARBA00022695"/>
    </source>
</evidence>
<comment type="similarity">
    <text evidence="2">Belongs to the DNA polymerase type-C family. DnaE subfamily.</text>
</comment>
<keyword evidence="5" id="KW-0808">Transferase</keyword>
<dbReference type="Gene3D" id="1.10.10.1600">
    <property type="entry name" value="Bacterial DNA polymerase III alpha subunit, thumb domain"/>
    <property type="match status" value="1"/>
</dbReference>
<dbReference type="Pfam" id="PF14579">
    <property type="entry name" value="HHH_6"/>
    <property type="match status" value="1"/>
</dbReference>
<dbReference type="NCBIfam" id="TIGR00594">
    <property type="entry name" value="polc"/>
    <property type="match status" value="1"/>
</dbReference>
<evidence type="ECO:0000256" key="1">
    <source>
        <dbReference type="ARBA" id="ARBA00004496"/>
    </source>
</evidence>